<dbReference type="AlphaFoldDB" id="A0A812HRN1"/>
<dbReference type="EMBL" id="CAJNDS010000107">
    <property type="protein sequence ID" value="CAE6958840.1"/>
    <property type="molecule type" value="Genomic_DNA"/>
</dbReference>
<protein>
    <submittedName>
        <fullName evidence="2">Uncharacterized protein</fullName>
    </submittedName>
</protein>
<sequence>MGPAILPRSHRAGSQECQAPSPTQRCHRMTAPDTVPPRSMQQLLSTTVKKFGSDPILAILLLSQPCSHLRIQVLESTRAFAALAFAVPRACVPLAERGGACFGAVFRDLEDDGRVLETRSSCQRLVSSRARRST</sequence>
<organism evidence="2 3">
    <name type="scientific">Symbiodinium natans</name>
    <dbReference type="NCBI Taxonomy" id="878477"/>
    <lineage>
        <taxon>Eukaryota</taxon>
        <taxon>Sar</taxon>
        <taxon>Alveolata</taxon>
        <taxon>Dinophyceae</taxon>
        <taxon>Suessiales</taxon>
        <taxon>Symbiodiniaceae</taxon>
        <taxon>Symbiodinium</taxon>
    </lineage>
</organism>
<reference evidence="2" key="1">
    <citation type="submission" date="2021-02" db="EMBL/GenBank/DDBJ databases">
        <authorList>
            <person name="Dougan E. K."/>
            <person name="Rhodes N."/>
            <person name="Thang M."/>
            <person name="Chan C."/>
        </authorList>
    </citation>
    <scope>NUCLEOTIDE SEQUENCE</scope>
</reference>
<comment type="caution">
    <text evidence="2">The sequence shown here is derived from an EMBL/GenBank/DDBJ whole genome shotgun (WGS) entry which is preliminary data.</text>
</comment>
<name>A0A812HRN1_9DINO</name>
<accession>A0A812HRN1</accession>
<evidence type="ECO:0000313" key="3">
    <source>
        <dbReference type="Proteomes" id="UP000604046"/>
    </source>
</evidence>
<evidence type="ECO:0000256" key="1">
    <source>
        <dbReference type="SAM" id="MobiDB-lite"/>
    </source>
</evidence>
<proteinExistence type="predicted"/>
<feature type="region of interest" description="Disordered" evidence="1">
    <location>
        <begin position="1"/>
        <end position="26"/>
    </location>
</feature>
<dbReference type="Proteomes" id="UP000604046">
    <property type="component" value="Unassembled WGS sequence"/>
</dbReference>
<evidence type="ECO:0000313" key="2">
    <source>
        <dbReference type="EMBL" id="CAE6958840.1"/>
    </source>
</evidence>
<gene>
    <name evidence="2" type="ORF">SNAT2548_LOCUS1866</name>
</gene>
<keyword evidence="3" id="KW-1185">Reference proteome</keyword>
<feature type="compositionally biased region" description="Polar residues" evidence="1">
    <location>
        <begin position="15"/>
        <end position="24"/>
    </location>
</feature>